<protein>
    <submittedName>
        <fullName evidence="2">Uncharacterized protein</fullName>
    </submittedName>
</protein>
<evidence type="ECO:0000313" key="3">
    <source>
        <dbReference type="Proteomes" id="UP000183952"/>
    </source>
</evidence>
<dbReference type="Proteomes" id="UP000183952">
    <property type="component" value="Unassembled WGS sequence"/>
</dbReference>
<accession>A0A1M6MHY8</accession>
<proteinExistence type="predicted"/>
<sequence length="128" mass="14863">MCLLHCDVIKFVDGEVMGLFKKDRFQNTKLRKLSKIELLEIMKKQEEENEKLRQQIQLLTNELQEQKMKFSSVGSLAEAAIGISGIIEAAEKAADIYVNGAKKMYYEQQEAYARYQQKVLNIDDKNRE</sequence>
<dbReference type="AlphaFoldDB" id="A0A1M6MHY8"/>
<keyword evidence="3" id="KW-1185">Reference proteome</keyword>
<feature type="coiled-coil region" evidence="1">
    <location>
        <begin position="35"/>
        <end position="69"/>
    </location>
</feature>
<name>A0A1M6MHY8_9CLOT</name>
<gene>
    <name evidence="2" type="ORF">SAMN02745248_01067</name>
</gene>
<dbReference type="EMBL" id="FRAD01000007">
    <property type="protein sequence ID" value="SHJ83095.1"/>
    <property type="molecule type" value="Genomic_DNA"/>
</dbReference>
<organism evidence="2 3">
    <name type="scientific">Hathewaya proteolytica DSM 3090</name>
    <dbReference type="NCBI Taxonomy" id="1121331"/>
    <lineage>
        <taxon>Bacteria</taxon>
        <taxon>Bacillati</taxon>
        <taxon>Bacillota</taxon>
        <taxon>Clostridia</taxon>
        <taxon>Eubacteriales</taxon>
        <taxon>Clostridiaceae</taxon>
        <taxon>Hathewaya</taxon>
    </lineage>
</organism>
<evidence type="ECO:0000256" key="1">
    <source>
        <dbReference type="SAM" id="Coils"/>
    </source>
</evidence>
<dbReference type="STRING" id="1121331.SAMN02745248_01067"/>
<reference evidence="2 3" key="1">
    <citation type="submission" date="2016-11" db="EMBL/GenBank/DDBJ databases">
        <authorList>
            <person name="Jaros S."/>
            <person name="Januszkiewicz K."/>
            <person name="Wedrychowicz H."/>
        </authorList>
    </citation>
    <scope>NUCLEOTIDE SEQUENCE [LARGE SCALE GENOMIC DNA]</scope>
    <source>
        <strain evidence="2 3">DSM 3090</strain>
    </source>
</reference>
<keyword evidence="1" id="KW-0175">Coiled coil</keyword>
<evidence type="ECO:0000313" key="2">
    <source>
        <dbReference type="EMBL" id="SHJ83095.1"/>
    </source>
</evidence>